<keyword evidence="4" id="KW-1015">Disulfide bond</keyword>
<organism evidence="9 10">
    <name type="scientific">Brooklawnia cerclae</name>
    <dbReference type="NCBI Taxonomy" id="349934"/>
    <lineage>
        <taxon>Bacteria</taxon>
        <taxon>Bacillati</taxon>
        <taxon>Actinomycetota</taxon>
        <taxon>Actinomycetes</taxon>
        <taxon>Propionibacteriales</taxon>
        <taxon>Propionibacteriaceae</taxon>
        <taxon>Brooklawnia</taxon>
    </lineage>
</organism>
<reference evidence="9 10" key="1">
    <citation type="submission" date="2020-02" db="EMBL/GenBank/DDBJ databases">
        <title>Sequencing the genomes of 1000 actinobacteria strains.</title>
        <authorList>
            <person name="Klenk H.-P."/>
        </authorList>
    </citation>
    <scope>NUCLEOTIDE SEQUENCE [LARGE SCALE GENOMIC DNA]</scope>
    <source>
        <strain evidence="9 10">DSM 19609</strain>
    </source>
</reference>
<dbReference type="PANTHER" id="PTHR13887:SF14">
    <property type="entry name" value="DISULFIDE BOND FORMATION PROTEIN D"/>
    <property type="match status" value="1"/>
</dbReference>
<keyword evidence="10" id="KW-1185">Reference proteome</keyword>
<dbReference type="PANTHER" id="PTHR13887">
    <property type="entry name" value="GLUTATHIONE S-TRANSFERASE KAPPA"/>
    <property type="match status" value="1"/>
</dbReference>
<dbReference type="Proteomes" id="UP000749311">
    <property type="component" value="Unassembled WGS sequence"/>
</dbReference>
<feature type="compositionally biased region" description="Polar residues" evidence="6">
    <location>
        <begin position="1"/>
        <end position="12"/>
    </location>
</feature>
<evidence type="ECO:0000256" key="7">
    <source>
        <dbReference type="SAM" id="Phobius"/>
    </source>
</evidence>
<name>A0ABX0SIT8_9ACTN</name>
<evidence type="ECO:0000259" key="8">
    <source>
        <dbReference type="Pfam" id="PF13462"/>
    </source>
</evidence>
<protein>
    <submittedName>
        <fullName evidence="9">Protein-disulfide isomerase</fullName>
    </submittedName>
</protein>
<dbReference type="InterPro" id="IPR036249">
    <property type="entry name" value="Thioredoxin-like_sf"/>
</dbReference>
<dbReference type="SUPFAM" id="SSF52833">
    <property type="entry name" value="Thioredoxin-like"/>
    <property type="match status" value="1"/>
</dbReference>
<keyword evidence="7" id="KW-0472">Membrane</keyword>
<evidence type="ECO:0000313" key="10">
    <source>
        <dbReference type="Proteomes" id="UP000749311"/>
    </source>
</evidence>
<evidence type="ECO:0000256" key="3">
    <source>
        <dbReference type="ARBA" id="ARBA00023002"/>
    </source>
</evidence>
<feature type="domain" description="Thioredoxin-like fold" evidence="8">
    <location>
        <begin position="80"/>
        <end position="243"/>
    </location>
</feature>
<dbReference type="EMBL" id="JAAMOZ010000001">
    <property type="protein sequence ID" value="NIH56662.1"/>
    <property type="molecule type" value="Genomic_DNA"/>
</dbReference>
<accession>A0ABX0SIT8</accession>
<evidence type="ECO:0000256" key="1">
    <source>
        <dbReference type="ARBA" id="ARBA00005791"/>
    </source>
</evidence>
<keyword evidence="5" id="KW-0676">Redox-active center</keyword>
<evidence type="ECO:0000256" key="6">
    <source>
        <dbReference type="SAM" id="MobiDB-lite"/>
    </source>
</evidence>
<dbReference type="RefSeq" id="WP_167165774.1">
    <property type="nucleotide sequence ID" value="NZ_BAAAOO010000015.1"/>
</dbReference>
<feature type="region of interest" description="Disordered" evidence="6">
    <location>
        <begin position="1"/>
        <end position="29"/>
    </location>
</feature>
<dbReference type="CDD" id="cd02972">
    <property type="entry name" value="DsbA_family"/>
    <property type="match status" value="1"/>
</dbReference>
<proteinExistence type="inferred from homology"/>
<evidence type="ECO:0000256" key="4">
    <source>
        <dbReference type="ARBA" id="ARBA00023157"/>
    </source>
</evidence>
<dbReference type="GO" id="GO:0016853">
    <property type="term" value="F:isomerase activity"/>
    <property type="evidence" value="ECO:0007669"/>
    <property type="project" value="UniProtKB-KW"/>
</dbReference>
<sequence length="259" mass="27117">MSKNKQNLSSPPSGGANRREQLRQQQAQAAREKKARTVVTFSVLGVALAVIVGVVVWGIASATRNSSTSQAQASGAATEDYSLVIGEQDAPVTVAIYQDFMCPYCGQFERTNRDDLEALVADGTTKVEFHLMNFLDSSSQGTNYSTRAANALVTVAKSEPEHVMALNAALYDNQPDEGTSGLSDTEIADLASEAGVSDAVISTFADLSNADFVDGSNDAAAADGVTSTPTIKINGEEFSGSQIYTAGMLKSAVEDAAGR</sequence>
<feature type="transmembrane region" description="Helical" evidence="7">
    <location>
        <begin position="38"/>
        <end position="60"/>
    </location>
</feature>
<evidence type="ECO:0000256" key="2">
    <source>
        <dbReference type="ARBA" id="ARBA00022729"/>
    </source>
</evidence>
<dbReference type="Pfam" id="PF13462">
    <property type="entry name" value="Thioredoxin_4"/>
    <property type="match status" value="1"/>
</dbReference>
<gene>
    <name evidence="9" type="ORF">FB473_001307</name>
</gene>
<comment type="caution">
    <text evidence="9">The sequence shown here is derived from an EMBL/GenBank/DDBJ whole genome shotgun (WGS) entry which is preliminary data.</text>
</comment>
<evidence type="ECO:0000313" key="9">
    <source>
        <dbReference type="EMBL" id="NIH56662.1"/>
    </source>
</evidence>
<keyword evidence="7" id="KW-1133">Transmembrane helix</keyword>
<keyword evidence="7" id="KW-0812">Transmembrane</keyword>
<dbReference type="InterPro" id="IPR012336">
    <property type="entry name" value="Thioredoxin-like_fold"/>
</dbReference>
<keyword evidence="3" id="KW-0560">Oxidoreductase</keyword>
<keyword evidence="9" id="KW-0413">Isomerase</keyword>
<comment type="similarity">
    <text evidence="1">Belongs to the thioredoxin family. DsbA subfamily.</text>
</comment>
<dbReference type="Gene3D" id="3.40.30.10">
    <property type="entry name" value="Glutaredoxin"/>
    <property type="match status" value="1"/>
</dbReference>
<keyword evidence="2" id="KW-0732">Signal</keyword>
<evidence type="ECO:0000256" key="5">
    <source>
        <dbReference type="ARBA" id="ARBA00023284"/>
    </source>
</evidence>